<feature type="transmembrane region" description="Helical" evidence="1">
    <location>
        <begin position="7"/>
        <end position="28"/>
    </location>
</feature>
<evidence type="ECO:0000256" key="1">
    <source>
        <dbReference type="SAM" id="Phobius"/>
    </source>
</evidence>
<dbReference type="EMBL" id="BOOJ01000017">
    <property type="protein sequence ID" value="GIH91160.1"/>
    <property type="molecule type" value="Genomic_DNA"/>
</dbReference>
<dbReference type="Proteomes" id="UP000619788">
    <property type="component" value="Unassembled WGS sequence"/>
</dbReference>
<keyword evidence="3" id="KW-1185">Reference proteome</keyword>
<keyword evidence="1" id="KW-1133">Transmembrane helix</keyword>
<gene>
    <name evidence="2" type="ORF">Psi01_17900</name>
</gene>
<feature type="transmembrane region" description="Helical" evidence="1">
    <location>
        <begin position="64"/>
        <end position="86"/>
    </location>
</feature>
<protein>
    <submittedName>
        <fullName evidence="2">Uncharacterized protein</fullName>
    </submittedName>
</protein>
<evidence type="ECO:0000313" key="2">
    <source>
        <dbReference type="EMBL" id="GIH91160.1"/>
    </source>
</evidence>
<accession>A0A8J3WJ58</accession>
<keyword evidence="1" id="KW-0472">Membrane</keyword>
<name>A0A8J3WJ58_9ACTN</name>
<evidence type="ECO:0000313" key="3">
    <source>
        <dbReference type="Proteomes" id="UP000619788"/>
    </source>
</evidence>
<reference evidence="2 3" key="1">
    <citation type="submission" date="2021-01" db="EMBL/GenBank/DDBJ databases">
        <title>Whole genome shotgun sequence of Planobispora siamensis NBRC 107568.</title>
        <authorList>
            <person name="Komaki H."/>
            <person name="Tamura T."/>
        </authorList>
    </citation>
    <scope>NUCLEOTIDE SEQUENCE [LARGE SCALE GENOMIC DNA]</scope>
    <source>
        <strain evidence="2 3">NBRC 107568</strain>
    </source>
</reference>
<proteinExistence type="predicted"/>
<dbReference type="AlphaFoldDB" id="A0A8J3WJ58"/>
<organism evidence="2 3">
    <name type="scientific">Planobispora siamensis</name>
    <dbReference type="NCBI Taxonomy" id="936338"/>
    <lineage>
        <taxon>Bacteria</taxon>
        <taxon>Bacillati</taxon>
        <taxon>Actinomycetota</taxon>
        <taxon>Actinomycetes</taxon>
        <taxon>Streptosporangiales</taxon>
        <taxon>Streptosporangiaceae</taxon>
        <taxon>Planobispora</taxon>
    </lineage>
</organism>
<keyword evidence="1" id="KW-0812">Transmembrane</keyword>
<comment type="caution">
    <text evidence="2">The sequence shown here is derived from an EMBL/GenBank/DDBJ whole genome shotgun (WGS) entry which is preliminary data.</text>
</comment>
<sequence>MGVSGRFFGYAIGLLLLAVGVTLGLIVLPRLVYPPLTNEQLQGVGEALMRLQLKSARSALEVEFRWQLIALVGMFLGAGMIGSWMWSKK</sequence>